<protein>
    <submittedName>
        <fullName evidence="3">DUF2157 domain-containing protein</fullName>
    </submittedName>
</protein>
<keyword evidence="1" id="KW-0812">Transmembrane</keyword>
<dbReference type="RefSeq" id="WP_279524614.1">
    <property type="nucleotide sequence ID" value="NZ_JARVII010000016.1"/>
</dbReference>
<dbReference type="EMBL" id="JARVII010000016">
    <property type="protein sequence ID" value="MDG9699776.1"/>
    <property type="molecule type" value="Genomic_DNA"/>
</dbReference>
<feature type="transmembrane region" description="Helical" evidence="1">
    <location>
        <begin position="297"/>
        <end position="320"/>
    </location>
</feature>
<dbReference type="AlphaFoldDB" id="A0AAW6RMI4"/>
<comment type="caution">
    <text evidence="3">The sequence shown here is derived from an EMBL/GenBank/DDBJ whole genome shotgun (WGS) entry which is preliminary data.</text>
</comment>
<feature type="transmembrane region" description="Helical" evidence="1">
    <location>
        <begin position="38"/>
        <end position="60"/>
    </location>
</feature>
<dbReference type="Pfam" id="PF09925">
    <property type="entry name" value="DUF2157"/>
    <property type="match status" value="1"/>
</dbReference>
<organism evidence="3 4">
    <name type="scientific">Ottowia cancrivicina</name>
    <dbReference type="NCBI Taxonomy" id="3040346"/>
    <lineage>
        <taxon>Bacteria</taxon>
        <taxon>Pseudomonadati</taxon>
        <taxon>Pseudomonadota</taxon>
        <taxon>Betaproteobacteria</taxon>
        <taxon>Burkholderiales</taxon>
        <taxon>Comamonadaceae</taxon>
        <taxon>Ottowia</taxon>
    </lineage>
</organism>
<feature type="transmembrane region" description="Helical" evidence="1">
    <location>
        <begin position="175"/>
        <end position="198"/>
    </location>
</feature>
<feature type="transmembrane region" description="Helical" evidence="1">
    <location>
        <begin position="96"/>
        <end position="115"/>
    </location>
</feature>
<sequence length="333" mass="35430">MHELLHQLVRRFNLEAAQARQLWQMSQLHARPPALRGWLEGALAAVAALLLGAGLVFWVAANWPEQTRAFKFNALQAAVLLPALAALALPRLRTVCLLLATLALGALLAFVGQTYQTGADPWQLFAAWAALALPWVLAARRALLWAAWLLLAALALALWGLPLELARYELAHPRLQLALAGWALLLALPWLLTWLGLAPPRHAHWLAGGRAPSLLLMRVAALAVLPVWVAMGLMGLIGLIERGGGALYAICLLLTAAAGGLMARLRDVAALGLALLALDLLLLAGLGYGLLKSNTNVMGMLLVGTVVSAACLGGSAALLLRLQRQWLAEEGCG</sequence>
<feature type="domain" description="DUF2157" evidence="2">
    <location>
        <begin position="8"/>
        <end position="145"/>
    </location>
</feature>
<evidence type="ECO:0000313" key="4">
    <source>
        <dbReference type="Proteomes" id="UP001237156"/>
    </source>
</evidence>
<evidence type="ECO:0000313" key="3">
    <source>
        <dbReference type="EMBL" id="MDG9699776.1"/>
    </source>
</evidence>
<keyword evidence="1" id="KW-0472">Membrane</keyword>
<feature type="transmembrane region" description="Helical" evidence="1">
    <location>
        <begin position="219"/>
        <end position="240"/>
    </location>
</feature>
<proteinExistence type="predicted"/>
<dbReference type="InterPro" id="IPR018677">
    <property type="entry name" value="DUF2157"/>
</dbReference>
<feature type="transmembrane region" description="Helical" evidence="1">
    <location>
        <begin position="270"/>
        <end position="291"/>
    </location>
</feature>
<feature type="transmembrane region" description="Helical" evidence="1">
    <location>
        <begin position="246"/>
        <end position="263"/>
    </location>
</feature>
<feature type="transmembrane region" description="Helical" evidence="1">
    <location>
        <begin position="145"/>
        <end position="163"/>
    </location>
</feature>
<evidence type="ECO:0000259" key="2">
    <source>
        <dbReference type="Pfam" id="PF09925"/>
    </source>
</evidence>
<dbReference type="Proteomes" id="UP001237156">
    <property type="component" value="Unassembled WGS sequence"/>
</dbReference>
<gene>
    <name evidence="3" type="ORF">QB898_08660</name>
</gene>
<keyword evidence="1" id="KW-1133">Transmembrane helix</keyword>
<feature type="transmembrane region" description="Helical" evidence="1">
    <location>
        <begin position="121"/>
        <end position="138"/>
    </location>
</feature>
<accession>A0AAW6RMI4</accession>
<reference evidence="3 4" key="1">
    <citation type="submission" date="2023-04" db="EMBL/GenBank/DDBJ databases">
        <title>Ottowia paracancer sp. nov., isolated from human stomach.</title>
        <authorList>
            <person name="Song Y."/>
        </authorList>
    </citation>
    <scope>NUCLEOTIDE SEQUENCE [LARGE SCALE GENOMIC DNA]</scope>
    <source>
        <strain evidence="3 4">10c7w1</strain>
    </source>
</reference>
<keyword evidence="4" id="KW-1185">Reference proteome</keyword>
<name>A0AAW6RMI4_9BURK</name>
<evidence type="ECO:0000256" key="1">
    <source>
        <dbReference type="SAM" id="Phobius"/>
    </source>
</evidence>